<dbReference type="Proteomes" id="UP001500886">
    <property type="component" value="Unassembled WGS sequence"/>
</dbReference>
<evidence type="ECO:0000313" key="2">
    <source>
        <dbReference type="Proteomes" id="UP001500886"/>
    </source>
</evidence>
<keyword evidence="2" id="KW-1185">Reference proteome</keyword>
<proteinExistence type="predicted"/>
<protein>
    <recommendedName>
        <fullName evidence="3">Leucine-binding protein domain-containing protein</fullName>
    </recommendedName>
</protein>
<organism evidence="1 2">
    <name type="scientific">Streptomyces luteosporeus</name>
    <dbReference type="NCBI Taxonomy" id="173856"/>
    <lineage>
        <taxon>Bacteria</taxon>
        <taxon>Bacillati</taxon>
        <taxon>Actinomycetota</taxon>
        <taxon>Actinomycetes</taxon>
        <taxon>Kitasatosporales</taxon>
        <taxon>Streptomycetaceae</taxon>
        <taxon>Streptomyces</taxon>
    </lineage>
</organism>
<accession>A0ABP6G5L8</accession>
<dbReference type="InterPro" id="IPR028082">
    <property type="entry name" value="Peripla_BP_I"/>
</dbReference>
<gene>
    <name evidence="1" type="ORF">GCM10010315_28870</name>
</gene>
<evidence type="ECO:0008006" key="3">
    <source>
        <dbReference type="Google" id="ProtNLM"/>
    </source>
</evidence>
<dbReference type="Gene3D" id="3.40.50.2300">
    <property type="match status" value="1"/>
</dbReference>
<dbReference type="SUPFAM" id="SSF53822">
    <property type="entry name" value="Periplasmic binding protein-like I"/>
    <property type="match status" value="1"/>
</dbReference>
<name>A0ABP6G5L8_9ACTN</name>
<comment type="caution">
    <text evidence="1">The sequence shown here is derived from an EMBL/GenBank/DDBJ whole genome shotgun (WGS) entry which is preliminary data.</text>
</comment>
<dbReference type="RefSeq" id="WP_344435566.1">
    <property type="nucleotide sequence ID" value="NZ_BAAASL010000009.1"/>
</dbReference>
<evidence type="ECO:0000313" key="1">
    <source>
        <dbReference type="EMBL" id="GAA2716875.1"/>
    </source>
</evidence>
<reference evidence="2" key="1">
    <citation type="journal article" date="2019" name="Int. J. Syst. Evol. Microbiol.">
        <title>The Global Catalogue of Microorganisms (GCM) 10K type strain sequencing project: providing services to taxonomists for standard genome sequencing and annotation.</title>
        <authorList>
            <consortium name="The Broad Institute Genomics Platform"/>
            <consortium name="The Broad Institute Genome Sequencing Center for Infectious Disease"/>
            <person name="Wu L."/>
            <person name="Ma J."/>
        </authorList>
    </citation>
    <scope>NUCLEOTIDE SEQUENCE [LARGE SCALE GENOMIC DNA]</scope>
    <source>
        <strain evidence="2">JCM 4542</strain>
    </source>
</reference>
<sequence>MSSHDAGAHERGSPLVGAEEHEAYGPLPVPVPHTPAELARLLGLLAASRPRVASVVVGHGRDDLSVASAAAFAGAWEARGGLVLATVTWPEAAASWLRAARRMTAQRPDAWVVAGAPAGFVQLARRLRHSTDWEPSRTYAFGSLGDARVAALAGPGTLDGLRGALADGGTWEVRAGWVTRFPPRR</sequence>
<dbReference type="EMBL" id="BAAASL010000009">
    <property type="protein sequence ID" value="GAA2716875.1"/>
    <property type="molecule type" value="Genomic_DNA"/>
</dbReference>